<evidence type="ECO:0000256" key="3">
    <source>
        <dbReference type="ARBA" id="ARBA00022552"/>
    </source>
</evidence>
<evidence type="ECO:0000256" key="5">
    <source>
        <dbReference type="ARBA" id="ARBA00023242"/>
    </source>
</evidence>
<reference evidence="7" key="1">
    <citation type="submission" date="2015-09" db="EMBL/GenBank/DDBJ databases">
        <title>De novo assembly of Pectinophora gossypiella (Pink Bollworm) gut transcriptome.</title>
        <authorList>
            <person name="Tassone E.E."/>
        </authorList>
    </citation>
    <scope>NUCLEOTIDE SEQUENCE</scope>
</reference>
<feature type="non-terminal residue" evidence="7">
    <location>
        <position position="1"/>
    </location>
</feature>
<comment type="subcellular location">
    <subcellularLocation>
        <location evidence="1">Nucleus</location>
        <location evidence="1">Nucleolus</location>
    </subcellularLocation>
</comment>
<organism evidence="7">
    <name type="scientific">Pectinophora gossypiella</name>
    <name type="common">Cotton pink bollworm</name>
    <name type="synonym">Depressaria gossypiella</name>
    <dbReference type="NCBI Taxonomy" id="13191"/>
    <lineage>
        <taxon>Eukaryota</taxon>
        <taxon>Metazoa</taxon>
        <taxon>Ecdysozoa</taxon>
        <taxon>Arthropoda</taxon>
        <taxon>Hexapoda</taxon>
        <taxon>Insecta</taxon>
        <taxon>Pterygota</taxon>
        <taxon>Neoptera</taxon>
        <taxon>Endopterygota</taxon>
        <taxon>Lepidoptera</taxon>
        <taxon>Glossata</taxon>
        <taxon>Ditrysia</taxon>
        <taxon>Gelechioidea</taxon>
        <taxon>Gelechiidae</taxon>
        <taxon>Apatetrinae</taxon>
        <taxon>Pectinophora</taxon>
    </lineage>
</organism>
<dbReference type="PANTHER" id="PTHR23270:SF10">
    <property type="entry name" value="PROTEIN RRP5 HOMOLOG"/>
    <property type="match status" value="1"/>
</dbReference>
<feature type="non-terminal residue" evidence="7">
    <location>
        <position position="120"/>
    </location>
</feature>
<keyword evidence="5" id="KW-0539">Nucleus</keyword>
<dbReference type="InterPro" id="IPR012340">
    <property type="entry name" value="NA-bd_OB-fold"/>
</dbReference>
<evidence type="ECO:0000256" key="6">
    <source>
        <dbReference type="ARBA" id="ARBA00073619"/>
    </source>
</evidence>
<evidence type="ECO:0000256" key="4">
    <source>
        <dbReference type="ARBA" id="ARBA00022737"/>
    </source>
</evidence>
<dbReference type="AlphaFoldDB" id="A0A1E1WBI3"/>
<dbReference type="InterPro" id="IPR045209">
    <property type="entry name" value="Rrp5"/>
</dbReference>
<name>A0A1E1WBI3_PECGO</name>
<dbReference type="PANTHER" id="PTHR23270">
    <property type="entry name" value="PROGRAMMED CELL DEATH PROTEIN 11 PRE-RRNA PROCESSING PROTEIN RRP5"/>
    <property type="match status" value="1"/>
</dbReference>
<dbReference type="EMBL" id="GDQN01006728">
    <property type="protein sequence ID" value="JAT84326.1"/>
    <property type="molecule type" value="Transcribed_RNA"/>
</dbReference>
<dbReference type="GO" id="GO:0003723">
    <property type="term" value="F:RNA binding"/>
    <property type="evidence" value="ECO:0007669"/>
    <property type="project" value="TreeGrafter"/>
</dbReference>
<proteinExistence type="predicted"/>
<evidence type="ECO:0000256" key="2">
    <source>
        <dbReference type="ARBA" id="ARBA00022517"/>
    </source>
</evidence>
<accession>A0A1E1WBI3</accession>
<protein>
    <recommendedName>
        <fullName evidence="6">rRNA biogenesis protein RRP5</fullName>
    </recommendedName>
</protein>
<evidence type="ECO:0000313" key="7">
    <source>
        <dbReference type="EMBL" id="JAT84326.1"/>
    </source>
</evidence>
<gene>
    <name evidence="7" type="ORF">g.32</name>
</gene>
<dbReference type="GO" id="GO:0032040">
    <property type="term" value="C:small-subunit processome"/>
    <property type="evidence" value="ECO:0007669"/>
    <property type="project" value="TreeGrafter"/>
</dbReference>
<dbReference type="GO" id="GO:0006364">
    <property type="term" value="P:rRNA processing"/>
    <property type="evidence" value="ECO:0007669"/>
    <property type="project" value="UniProtKB-KW"/>
</dbReference>
<dbReference type="OrthoDB" id="412781at2759"/>
<sequence length="120" mass="12883">VDVQEEFDSVSVFEKLMLSMMPQHVNGGKVHSDLHNGCLLQAAVSSVEDHGYVMDIGVPNTRAFLPKNNANPEIQLDAGVITWVSVKSTSPSSESSVVTLSNHLDALQSGVLRRSPATPL</sequence>
<keyword evidence="2" id="KW-0690">Ribosome biogenesis</keyword>
<keyword evidence="3" id="KW-0698">rRNA processing</keyword>
<keyword evidence="4" id="KW-0677">Repeat</keyword>
<dbReference type="Gene3D" id="2.40.50.140">
    <property type="entry name" value="Nucleic acid-binding proteins"/>
    <property type="match status" value="1"/>
</dbReference>
<dbReference type="FunFam" id="2.40.50.140:FF:000196">
    <property type="entry name" value="rRNA biogenesis protein RRP5"/>
    <property type="match status" value="1"/>
</dbReference>
<dbReference type="SUPFAM" id="SSF50249">
    <property type="entry name" value="Nucleic acid-binding proteins"/>
    <property type="match status" value="1"/>
</dbReference>
<evidence type="ECO:0000256" key="1">
    <source>
        <dbReference type="ARBA" id="ARBA00004604"/>
    </source>
</evidence>